<evidence type="ECO:0000313" key="4">
    <source>
        <dbReference type="Proteomes" id="UP000677054"/>
    </source>
</evidence>
<gene>
    <name evidence="3" type="ORF">DSTB1V02_LOCUS12120</name>
</gene>
<dbReference type="PANTHER" id="PTHR43157:SF31">
    <property type="entry name" value="PHOSPHATIDYLINOSITOL-GLYCAN BIOSYNTHESIS CLASS F PROTEIN"/>
    <property type="match status" value="1"/>
</dbReference>
<keyword evidence="2" id="KW-0472">Membrane</keyword>
<dbReference type="Gene3D" id="3.40.50.720">
    <property type="entry name" value="NAD(P)-binding Rossmann-like Domain"/>
    <property type="match status" value="1"/>
</dbReference>
<dbReference type="Proteomes" id="UP000677054">
    <property type="component" value="Unassembled WGS sequence"/>
</dbReference>
<name>A0A7R9AEJ0_9CRUS</name>
<evidence type="ECO:0000313" key="3">
    <source>
        <dbReference type="EMBL" id="CAD7252362.1"/>
    </source>
</evidence>
<feature type="transmembrane region" description="Helical" evidence="2">
    <location>
        <begin position="96"/>
        <end position="115"/>
    </location>
</feature>
<dbReference type="GO" id="GO:0016491">
    <property type="term" value="F:oxidoreductase activity"/>
    <property type="evidence" value="ECO:0007669"/>
    <property type="project" value="UniProtKB-KW"/>
</dbReference>
<dbReference type="PANTHER" id="PTHR43157">
    <property type="entry name" value="PHOSPHATIDYLINOSITOL-GLYCAN BIOSYNTHESIS CLASS F PROTEIN-RELATED"/>
    <property type="match status" value="1"/>
</dbReference>
<sequence length="408" mass="45686">MILSRFASRHFCVEGEASHRMKSTAHGQEKILDPQVCRSDFNGSELYEDYEDGASLKGAKKSGELDYSPQGLLISSMALEAFEKPGQKLREITSKMMWLVVRALLLLLLIIKLYMKLSSRRCRCRGRLDGKTALVTGGTHGIGKATVAELARRGARVLIACQDFCSGRKVAEEIKRETGNSEVFALHCDLSSLESVRTCAETILRTEKHLHLLINNAAVAIPRDERVLTGDGLEQHMAVNHFGHFLLTHLLLELLKKSQPSRIVNVSSLAHLFGKIEFDNLNSERKYHRYRIYGDTKLANALFTMELSRRLKGTGVTANCCHPGGTVTKVARNVVNFDPLFWVGRFFLKSSVEGAQTTVHLCLSEKLENVSGKYFIECREAWMSSRAKDPAVAKKLWERSEYLVGLAN</sequence>
<protein>
    <recommendedName>
        <fullName evidence="5">Retinol dehydrogenase 12</fullName>
    </recommendedName>
</protein>
<dbReference type="OrthoDB" id="191139at2759"/>
<evidence type="ECO:0000256" key="1">
    <source>
        <dbReference type="ARBA" id="ARBA00023002"/>
    </source>
</evidence>
<keyword evidence="2" id="KW-1133">Transmembrane helix</keyword>
<dbReference type="InterPro" id="IPR002347">
    <property type="entry name" value="SDR_fam"/>
</dbReference>
<dbReference type="AlphaFoldDB" id="A0A7R9AEJ0"/>
<proteinExistence type="predicted"/>
<keyword evidence="1" id="KW-0560">Oxidoreductase</keyword>
<accession>A0A7R9AEJ0</accession>
<keyword evidence="2" id="KW-0812">Transmembrane</keyword>
<evidence type="ECO:0000256" key="2">
    <source>
        <dbReference type="SAM" id="Phobius"/>
    </source>
</evidence>
<keyword evidence="4" id="KW-1185">Reference proteome</keyword>
<dbReference type="SUPFAM" id="SSF51735">
    <property type="entry name" value="NAD(P)-binding Rossmann-fold domains"/>
    <property type="match status" value="1"/>
</dbReference>
<dbReference type="PRINTS" id="PR00081">
    <property type="entry name" value="GDHRDH"/>
</dbReference>
<reference evidence="3" key="1">
    <citation type="submission" date="2020-11" db="EMBL/GenBank/DDBJ databases">
        <authorList>
            <person name="Tran Van P."/>
        </authorList>
    </citation>
    <scope>NUCLEOTIDE SEQUENCE</scope>
</reference>
<dbReference type="InterPro" id="IPR036291">
    <property type="entry name" value="NAD(P)-bd_dom_sf"/>
</dbReference>
<dbReference type="CDD" id="cd05327">
    <property type="entry name" value="retinol-DH_like_SDR_c_like"/>
    <property type="match status" value="1"/>
</dbReference>
<dbReference type="Pfam" id="PF00106">
    <property type="entry name" value="adh_short"/>
    <property type="match status" value="1"/>
</dbReference>
<evidence type="ECO:0008006" key="5">
    <source>
        <dbReference type="Google" id="ProtNLM"/>
    </source>
</evidence>
<dbReference type="EMBL" id="LR903866">
    <property type="protein sequence ID" value="CAD7252362.1"/>
    <property type="molecule type" value="Genomic_DNA"/>
</dbReference>
<dbReference type="EMBL" id="CAJPEV010004349">
    <property type="protein sequence ID" value="CAG0901641.1"/>
    <property type="molecule type" value="Genomic_DNA"/>
</dbReference>
<organism evidence="3">
    <name type="scientific">Darwinula stevensoni</name>
    <dbReference type="NCBI Taxonomy" id="69355"/>
    <lineage>
        <taxon>Eukaryota</taxon>
        <taxon>Metazoa</taxon>
        <taxon>Ecdysozoa</taxon>
        <taxon>Arthropoda</taxon>
        <taxon>Crustacea</taxon>
        <taxon>Oligostraca</taxon>
        <taxon>Ostracoda</taxon>
        <taxon>Podocopa</taxon>
        <taxon>Podocopida</taxon>
        <taxon>Darwinulocopina</taxon>
        <taxon>Darwinuloidea</taxon>
        <taxon>Darwinulidae</taxon>
        <taxon>Darwinula</taxon>
    </lineage>
</organism>